<gene>
    <name evidence="2" type="ORF">SASPL_135197</name>
</gene>
<dbReference type="GO" id="GO:0005504">
    <property type="term" value="F:fatty acid binding"/>
    <property type="evidence" value="ECO:0007669"/>
    <property type="project" value="TreeGrafter"/>
</dbReference>
<dbReference type="InterPro" id="IPR016088">
    <property type="entry name" value="Chalcone_isomerase_3-sand"/>
</dbReference>
<dbReference type="PANTHER" id="PTHR47589:SF5">
    <property type="entry name" value="CHALCONE ISOMERASE DOMAIN-CONTAINING PROTEIN"/>
    <property type="match status" value="1"/>
</dbReference>
<keyword evidence="1" id="KW-0472">Membrane</keyword>
<evidence type="ECO:0000313" key="2">
    <source>
        <dbReference type="EMBL" id="KAG6402982.1"/>
    </source>
</evidence>
<evidence type="ECO:0000256" key="1">
    <source>
        <dbReference type="SAM" id="Phobius"/>
    </source>
</evidence>
<keyword evidence="3" id="KW-1185">Reference proteome</keyword>
<reference evidence="2" key="1">
    <citation type="submission" date="2018-01" db="EMBL/GenBank/DDBJ databases">
        <authorList>
            <person name="Mao J.F."/>
        </authorList>
    </citation>
    <scope>NUCLEOTIDE SEQUENCE</scope>
    <source>
        <strain evidence="2">Huo1</strain>
        <tissue evidence="2">Leaf</tissue>
    </source>
</reference>
<name>A0A8X8WY71_SALSN</name>
<sequence length="191" mass="21631">MVSFRFPFSFAPPPSNASPRNFSVAITASAAALSITGRFPPPSRNRAAVKSNSRVEKHRCLRFWFPIGIENRNSVYADVNKFLSEKYRDVSAAELKGNDKLKEDLMECDVGMTIRLQIVYGRLSIRSVRSAFEESVGSRLHKFGGSDTKELLQRLPTVFIYSFCSLIFKVGYLYVCLICLSRHSPYRTDLD</sequence>
<dbReference type="InterPro" id="IPR044228">
    <property type="entry name" value="FAP1"/>
</dbReference>
<feature type="transmembrane region" description="Helical" evidence="1">
    <location>
        <begin position="158"/>
        <end position="180"/>
    </location>
</feature>
<dbReference type="AlphaFoldDB" id="A0A8X8WY71"/>
<keyword evidence="1" id="KW-0812">Transmembrane</keyword>
<comment type="caution">
    <text evidence="2">The sequence shown here is derived from an EMBL/GenBank/DDBJ whole genome shotgun (WGS) entry which is preliminary data.</text>
</comment>
<dbReference type="Proteomes" id="UP000298416">
    <property type="component" value="Unassembled WGS sequence"/>
</dbReference>
<organism evidence="2">
    <name type="scientific">Salvia splendens</name>
    <name type="common">Scarlet sage</name>
    <dbReference type="NCBI Taxonomy" id="180675"/>
    <lineage>
        <taxon>Eukaryota</taxon>
        <taxon>Viridiplantae</taxon>
        <taxon>Streptophyta</taxon>
        <taxon>Embryophyta</taxon>
        <taxon>Tracheophyta</taxon>
        <taxon>Spermatophyta</taxon>
        <taxon>Magnoliopsida</taxon>
        <taxon>eudicotyledons</taxon>
        <taxon>Gunneridae</taxon>
        <taxon>Pentapetalae</taxon>
        <taxon>asterids</taxon>
        <taxon>lamiids</taxon>
        <taxon>Lamiales</taxon>
        <taxon>Lamiaceae</taxon>
        <taxon>Nepetoideae</taxon>
        <taxon>Mentheae</taxon>
        <taxon>Salviinae</taxon>
        <taxon>Salvia</taxon>
        <taxon>Salvia subgen. Calosphace</taxon>
        <taxon>core Calosphace</taxon>
    </lineage>
</organism>
<accession>A0A8X8WY71</accession>
<dbReference type="Gene3D" id="3.50.70.10">
    <property type="match status" value="1"/>
</dbReference>
<dbReference type="PANTHER" id="PTHR47589">
    <property type="entry name" value="FATTY-ACID-BINDING PROTEIN 1"/>
    <property type="match status" value="1"/>
</dbReference>
<dbReference type="EMBL" id="PNBA02000013">
    <property type="protein sequence ID" value="KAG6402982.1"/>
    <property type="molecule type" value="Genomic_DNA"/>
</dbReference>
<proteinExistence type="predicted"/>
<protein>
    <submittedName>
        <fullName evidence="2">Uncharacterized protein</fullName>
    </submittedName>
</protein>
<dbReference type="GO" id="GO:0006631">
    <property type="term" value="P:fatty acid metabolic process"/>
    <property type="evidence" value="ECO:0007669"/>
    <property type="project" value="TreeGrafter"/>
</dbReference>
<dbReference type="GO" id="GO:0009570">
    <property type="term" value="C:chloroplast stroma"/>
    <property type="evidence" value="ECO:0007669"/>
    <property type="project" value="TreeGrafter"/>
</dbReference>
<evidence type="ECO:0000313" key="3">
    <source>
        <dbReference type="Proteomes" id="UP000298416"/>
    </source>
</evidence>
<keyword evidence="1" id="KW-1133">Transmembrane helix</keyword>
<reference evidence="2" key="2">
    <citation type="submission" date="2020-08" db="EMBL/GenBank/DDBJ databases">
        <title>Plant Genome Project.</title>
        <authorList>
            <person name="Zhang R.-G."/>
        </authorList>
    </citation>
    <scope>NUCLEOTIDE SEQUENCE</scope>
    <source>
        <strain evidence="2">Huo1</strain>
        <tissue evidence="2">Leaf</tissue>
    </source>
</reference>